<evidence type="ECO:0000256" key="5">
    <source>
        <dbReference type="SAM" id="Phobius"/>
    </source>
</evidence>
<evidence type="ECO:0000259" key="6">
    <source>
        <dbReference type="Pfam" id="PF01494"/>
    </source>
</evidence>
<dbReference type="InterPro" id="IPR036188">
    <property type="entry name" value="FAD/NAD-bd_sf"/>
</dbReference>
<evidence type="ECO:0000256" key="3">
    <source>
        <dbReference type="ARBA" id="ARBA00022827"/>
    </source>
</evidence>
<proteinExistence type="inferred from homology"/>
<dbReference type="PRINTS" id="PR00420">
    <property type="entry name" value="RNGMNOXGNASE"/>
</dbReference>
<evidence type="ECO:0000313" key="7">
    <source>
        <dbReference type="EMBL" id="KAG0320199.1"/>
    </source>
</evidence>
<dbReference type="SUPFAM" id="SSF51905">
    <property type="entry name" value="FAD/NAD(P)-binding domain"/>
    <property type="match status" value="1"/>
</dbReference>
<comment type="caution">
    <text evidence="7">The sequence shown here is derived from an EMBL/GenBank/DDBJ whole genome shotgun (WGS) entry which is preliminary data.</text>
</comment>
<feature type="domain" description="FAD-binding" evidence="6">
    <location>
        <begin position="24"/>
        <end position="193"/>
    </location>
</feature>
<dbReference type="GO" id="GO:0004497">
    <property type="term" value="F:monooxygenase activity"/>
    <property type="evidence" value="ECO:0007669"/>
    <property type="project" value="InterPro"/>
</dbReference>
<protein>
    <recommendedName>
        <fullName evidence="6">FAD-binding domain-containing protein</fullName>
    </recommendedName>
</protein>
<sequence length="483" mass="53034">MTTDAPTPNPSQPSPPTERENPLVLIVGAGVAGLFLAILLEQAGIPYQVFERAKEVKPLAVMSLNAGVFPVIEQLHLYEELLKVSLRSGGGFKIYKSDLSLIYNLKTDIQHVVGYNHVVFARPEFYDLLLSRVPTEKIQFNKKLTSMEQHDNSAIIHCADGTSYKGDIVVGADGAYSGVRQAMYKSLAEEGKLPSSDAVQLNKGFICMVGTTRPLDPARYPGIDDTIANCNQIIGDNKYCWSAFSVPGNRICWNVILQLATVEESVDDKFKNAEWGGDSSDPMISAEIRGFLIPFGNNTLGDLIDATPQDNISKVFLEDKLFETWNHGRAVLIGDACHKLLPSAGLGAVTSIQDAVVLANSLYELKGVSISDISTALAEYKAERYIRVKAQYEASKMDARLIYGQSFMERVLRTMVFNWLPESVKLKGSVKGLDFRPQASFLPQVPVRGTAPVLPQKPSLRYQAEQAKLKGEEQAPAAEFVTV</sequence>
<keyword evidence="5" id="KW-0472">Membrane</keyword>
<dbReference type="Proteomes" id="UP000823405">
    <property type="component" value="Unassembled WGS sequence"/>
</dbReference>
<dbReference type="Gene3D" id="3.50.50.60">
    <property type="entry name" value="FAD/NAD(P)-binding domain"/>
    <property type="match status" value="1"/>
</dbReference>
<evidence type="ECO:0000256" key="4">
    <source>
        <dbReference type="ARBA" id="ARBA00023002"/>
    </source>
</evidence>
<feature type="domain" description="FAD-binding" evidence="6">
    <location>
        <begin position="309"/>
        <end position="390"/>
    </location>
</feature>
<keyword evidence="2" id="KW-0285">Flavoprotein</keyword>
<dbReference type="AlphaFoldDB" id="A0A9P6RJV5"/>
<dbReference type="Pfam" id="PF01494">
    <property type="entry name" value="FAD_binding_3"/>
    <property type="match status" value="2"/>
</dbReference>
<feature type="transmembrane region" description="Helical" evidence="5">
    <location>
        <begin position="23"/>
        <end position="40"/>
    </location>
</feature>
<comment type="similarity">
    <text evidence="1">Belongs to the paxM FAD-dependent monooxygenase family.</text>
</comment>
<keyword evidence="5" id="KW-1133">Transmembrane helix</keyword>
<keyword evidence="8" id="KW-1185">Reference proteome</keyword>
<dbReference type="InterPro" id="IPR002938">
    <property type="entry name" value="FAD-bd"/>
</dbReference>
<dbReference type="PANTHER" id="PTHR47356">
    <property type="entry name" value="FAD-DEPENDENT MONOOXYGENASE ASQG-RELATED"/>
    <property type="match status" value="1"/>
</dbReference>
<dbReference type="OrthoDB" id="655030at2759"/>
<evidence type="ECO:0000256" key="1">
    <source>
        <dbReference type="ARBA" id="ARBA00007992"/>
    </source>
</evidence>
<accession>A0A9P6RJV5</accession>
<dbReference type="EMBL" id="JAAAIN010000109">
    <property type="protein sequence ID" value="KAG0320199.1"/>
    <property type="molecule type" value="Genomic_DNA"/>
</dbReference>
<reference evidence="7" key="1">
    <citation type="journal article" date="2020" name="Fungal Divers.">
        <title>Resolving the Mortierellaceae phylogeny through synthesis of multi-gene phylogenetics and phylogenomics.</title>
        <authorList>
            <person name="Vandepol N."/>
            <person name="Liber J."/>
            <person name="Desiro A."/>
            <person name="Na H."/>
            <person name="Kennedy M."/>
            <person name="Barry K."/>
            <person name="Grigoriev I.V."/>
            <person name="Miller A.N."/>
            <person name="O'Donnell K."/>
            <person name="Stajich J.E."/>
            <person name="Bonito G."/>
        </authorList>
    </citation>
    <scope>NUCLEOTIDE SEQUENCE</scope>
    <source>
        <strain evidence="7">NVP60</strain>
    </source>
</reference>
<keyword evidence="3" id="KW-0274">FAD</keyword>
<name>A0A9P6RJV5_9FUNG</name>
<dbReference type="InterPro" id="IPR050562">
    <property type="entry name" value="FAD_mOase_fung"/>
</dbReference>
<dbReference type="GO" id="GO:0071949">
    <property type="term" value="F:FAD binding"/>
    <property type="evidence" value="ECO:0007669"/>
    <property type="project" value="InterPro"/>
</dbReference>
<keyword evidence="4" id="KW-0560">Oxidoreductase</keyword>
<evidence type="ECO:0000313" key="8">
    <source>
        <dbReference type="Proteomes" id="UP000823405"/>
    </source>
</evidence>
<keyword evidence="5" id="KW-0812">Transmembrane</keyword>
<evidence type="ECO:0000256" key="2">
    <source>
        <dbReference type="ARBA" id="ARBA00022630"/>
    </source>
</evidence>
<organism evidence="7 8">
    <name type="scientific">Linnemannia gamsii</name>
    <dbReference type="NCBI Taxonomy" id="64522"/>
    <lineage>
        <taxon>Eukaryota</taxon>
        <taxon>Fungi</taxon>
        <taxon>Fungi incertae sedis</taxon>
        <taxon>Mucoromycota</taxon>
        <taxon>Mortierellomycotina</taxon>
        <taxon>Mortierellomycetes</taxon>
        <taxon>Mortierellales</taxon>
        <taxon>Mortierellaceae</taxon>
        <taxon>Linnemannia</taxon>
    </lineage>
</organism>
<gene>
    <name evidence="7" type="ORF">BGZ97_000489</name>
</gene>
<dbReference type="PANTHER" id="PTHR47356:SF2">
    <property type="entry name" value="FAD-BINDING DOMAIN-CONTAINING PROTEIN-RELATED"/>
    <property type="match status" value="1"/>
</dbReference>